<evidence type="ECO:0000256" key="1">
    <source>
        <dbReference type="ARBA" id="ARBA00004123"/>
    </source>
</evidence>
<feature type="compositionally biased region" description="Polar residues" evidence="11">
    <location>
        <begin position="96"/>
        <end position="111"/>
    </location>
</feature>
<keyword evidence="4" id="KW-0862">Zinc</keyword>
<gene>
    <name evidence="12" type="ORF">RHS01_02463</name>
</gene>
<feature type="compositionally biased region" description="Polar residues" evidence="11">
    <location>
        <begin position="177"/>
        <end position="196"/>
    </location>
</feature>
<name>A0A8H7M7Q2_9AGAM</name>
<protein>
    <recommendedName>
        <fullName evidence="10">SAGA-associated factor 11</fullName>
    </recommendedName>
</protein>
<keyword evidence="7 10" id="KW-0010">Activator</keyword>
<evidence type="ECO:0000256" key="5">
    <source>
        <dbReference type="ARBA" id="ARBA00022853"/>
    </source>
</evidence>
<dbReference type="GO" id="GO:0005634">
    <property type="term" value="C:nucleus"/>
    <property type="evidence" value="ECO:0007669"/>
    <property type="project" value="UniProtKB-SubCell"/>
</dbReference>
<keyword evidence="8" id="KW-0804">Transcription</keyword>
<evidence type="ECO:0000256" key="3">
    <source>
        <dbReference type="ARBA" id="ARBA00022771"/>
    </source>
</evidence>
<dbReference type="InterPro" id="IPR013246">
    <property type="entry name" value="SAGA_su_Sgf11"/>
</dbReference>
<evidence type="ECO:0000256" key="7">
    <source>
        <dbReference type="ARBA" id="ARBA00023159"/>
    </source>
</evidence>
<organism evidence="12 13">
    <name type="scientific">Rhizoctonia solani</name>
    <dbReference type="NCBI Taxonomy" id="456999"/>
    <lineage>
        <taxon>Eukaryota</taxon>
        <taxon>Fungi</taxon>
        <taxon>Dikarya</taxon>
        <taxon>Basidiomycota</taxon>
        <taxon>Agaricomycotina</taxon>
        <taxon>Agaricomycetes</taxon>
        <taxon>Cantharellales</taxon>
        <taxon>Ceratobasidiaceae</taxon>
        <taxon>Rhizoctonia</taxon>
    </lineage>
</organism>
<feature type="region of interest" description="Disordered" evidence="11">
    <location>
        <begin position="162"/>
        <end position="376"/>
    </location>
</feature>
<reference evidence="12" key="1">
    <citation type="submission" date="2020-09" db="EMBL/GenBank/DDBJ databases">
        <title>Comparative genome analyses of four rice-infecting Rhizoctonia solani isolates reveal extensive enrichment of homogalacturonan modification genes.</title>
        <authorList>
            <person name="Lee D.-Y."/>
            <person name="Jeon J."/>
            <person name="Kim K.-T."/>
            <person name="Cheong K."/>
            <person name="Song H."/>
            <person name="Choi G."/>
            <person name="Ko J."/>
            <person name="Opiyo S.O."/>
            <person name="Zuo S."/>
            <person name="Madhav S."/>
            <person name="Lee Y.-H."/>
            <person name="Wang G.-L."/>
        </authorList>
    </citation>
    <scope>NUCLEOTIDE SEQUENCE</scope>
    <source>
        <strain evidence="12">AG1-IA B2</strain>
    </source>
</reference>
<keyword evidence="5" id="KW-0156">Chromatin regulator</keyword>
<dbReference type="Proteomes" id="UP000614334">
    <property type="component" value="Unassembled WGS sequence"/>
</dbReference>
<keyword evidence="9" id="KW-0539">Nucleus</keyword>
<evidence type="ECO:0000256" key="4">
    <source>
        <dbReference type="ARBA" id="ARBA00022833"/>
    </source>
</evidence>
<dbReference type="GO" id="GO:0006325">
    <property type="term" value="P:chromatin organization"/>
    <property type="evidence" value="ECO:0007669"/>
    <property type="project" value="UniProtKB-KW"/>
</dbReference>
<evidence type="ECO:0000256" key="11">
    <source>
        <dbReference type="SAM" id="MobiDB-lite"/>
    </source>
</evidence>
<feature type="compositionally biased region" description="Low complexity" evidence="11">
    <location>
        <begin position="117"/>
        <end position="129"/>
    </location>
</feature>
<evidence type="ECO:0000256" key="2">
    <source>
        <dbReference type="ARBA" id="ARBA00022723"/>
    </source>
</evidence>
<feature type="compositionally biased region" description="Polar residues" evidence="11">
    <location>
        <begin position="274"/>
        <end position="288"/>
    </location>
</feature>
<sequence>MVSRLTTSGIDQEIAGSSPAVGRNFCRSYPDINWPPGEMVSRLTTICTNQEIADTFEPPLPPVSISRPASLYTMCSEPRNFKLTVYQLQGADSKRTNTGLPGTPNSGNTLINGDANGGANSNGSNASGAKGESVPMADCIKCKRTIVSTRYASHLATCMGLGNARRAGPRNAASKARASTESGPATPTQRSGSVNSEDVPPPVPATKPKPSKKKKKPEPSASDTTNENNKREGALPAKTAKSKKQKVGKGVNKAANGKPLAFQPSDLEEFATASVASPSPGKPSSTVSRHNDADSYTKDPPAAVPSSNGTAVPPRVVRGTGPPRPLLGRGPSIPRTVGAAAEKPHPPPPTRQSSGRTDADGDDDLVDTASDSSDDT</sequence>
<keyword evidence="3" id="KW-0863">Zinc-finger</keyword>
<feature type="compositionally biased region" description="Acidic residues" evidence="11">
    <location>
        <begin position="360"/>
        <end position="376"/>
    </location>
</feature>
<feature type="compositionally biased region" description="Low complexity" evidence="11">
    <location>
        <begin position="162"/>
        <end position="173"/>
    </location>
</feature>
<feature type="region of interest" description="Disordered" evidence="11">
    <location>
        <begin position="94"/>
        <end position="133"/>
    </location>
</feature>
<dbReference type="GO" id="GO:0070461">
    <property type="term" value="C:SAGA-type complex"/>
    <property type="evidence" value="ECO:0007669"/>
    <property type="project" value="UniProtKB-ARBA"/>
</dbReference>
<keyword evidence="2" id="KW-0479">Metal-binding</keyword>
<accession>A0A8H7M7Q2</accession>
<dbReference type="Pfam" id="PF08209">
    <property type="entry name" value="Sgf11"/>
    <property type="match status" value="1"/>
</dbReference>
<proteinExistence type="inferred from homology"/>
<evidence type="ECO:0000256" key="9">
    <source>
        <dbReference type="ARBA" id="ARBA00023242"/>
    </source>
</evidence>
<dbReference type="AlphaFoldDB" id="A0A8H7M7Q2"/>
<feature type="compositionally biased region" description="Low complexity" evidence="11">
    <location>
        <begin position="312"/>
        <end position="335"/>
    </location>
</feature>
<evidence type="ECO:0000256" key="6">
    <source>
        <dbReference type="ARBA" id="ARBA00023015"/>
    </source>
</evidence>
<dbReference type="GO" id="GO:0008270">
    <property type="term" value="F:zinc ion binding"/>
    <property type="evidence" value="ECO:0007669"/>
    <property type="project" value="UniProtKB-KW"/>
</dbReference>
<comment type="caution">
    <text evidence="12">The sequence shown here is derived from an EMBL/GenBank/DDBJ whole genome shotgun (WGS) entry which is preliminary data.</text>
</comment>
<comment type="similarity">
    <text evidence="10">Belongs to the SGF11 family.</text>
</comment>
<evidence type="ECO:0000256" key="8">
    <source>
        <dbReference type="ARBA" id="ARBA00023163"/>
    </source>
</evidence>
<evidence type="ECO:0000256" key="10">
    <source>
        <dbReference type="RuleBase" id="RU261113"/>
    </source>
</evidence>
<evidence type="ECO:0000313" key="12">
    <source>
        <dbReference type="EMBL" id="KAF8758675.1"/>
    </source>
</evidence>
<evidence type="ECO:0000313" key="13">
    <source>
        <dbReference type="Proteomes" id="UP000614334"/>
    </source>
</evidence>
<dbReference type="EMBL" id="JACYCF010000003">
    <property type="protein sequence ID" value="KAF8758675.1"/>
    <property type="molecule type" value="Genomic_DNA"/>
</dbReference>
<keyword evidence="6" id="KW-0805">Transcription regulation</keyword>
<comment type="subcellular location">
    <subcellularLocation>
        <location evidence="1 10">Nucleus</location>
    </subcellularLocation>
</comment>